<proteinExistence type="predicted"/>
<name>A0ABP0LMV3_9DINO</name>
<protein>
    <submittedName>
        <fullName evidence="1">Uncharacterized protein</fullName>
    </submittedName>
</protein>
<sequence length="129" mass="14996">MSTKPKLESNSMDLLKEVKDYQPPVVETLRQDAEGHPEPCAQVMRELCERALDRHEEDEDPANGIEDEYKSKYNKAFMWQSRRLFGRHYLRVYAKKEVYGKTDFMDFLRSARNRLPPPSAEPPAPAALP</sequence>
<dbReference type="Proteomes" id="UP001642464">
    <property type="component" value="Unassembled WGS sequence"/>
</dbReference>
<accession>A0ABP0LMV3</accession>
<evidence type="ECO:0000313" key="2">
    <source>
        <dbReference type="Proteomes" id="UP001642464"/>
    </source>
</evidence>
<comment type="caution">
    <text evidence="1">The sequence shown here is derived from an EMBL/GenBank/DDBJ whole genome shotgun (WGS) entry which is preliminary data.</text>
</comment>
<organism evidence="1 2">
    <name type="scientific">Durusdinium trenchii</name>
    <dbReference type="NCBI Taxonomy" id="1381693"/>
    <lineage>
        <taxon>Eukaryota</taxon>
        <taxon>Sar</taxon>
        <taxon>Alveolata</taxon>
        <taxon>Dinophyceae</taxon>
        <taxon>Suessiales</taxon>
        <taxon>Symbiodiniaceae</taxon>
        <taxon>Durusdinium</taxon>
    </lineage>
</organism>
<reference evidence="1 2" key="1">
    <citation type="submission" date="2024-02" db="EMBL/GenBank/DDBJ databases">
        <authorList>
            <person name="Chen Y."/>
            <person name="Shah S."/>
            <person name="Dougan E. K."/>
            <person name="Thang M."/>
            <person name="Chan C."/>
        </authorList>
    </citation>
    <scope>NUCLEOTIDE SEQUENCE [LARGE SCALE GENOMIC DNA]</scope>
</reference>
<keyword evidence="2" id="KW-1185">Reference proteome</keyword>
<feature type="non-terminal residue" evidence="1">
    <location>
        <position position="129"/>
    </location>
</feature>
<gene>
    <name evidence="1" type="ORF">SCF082_LOCUS23324</name>
</gene>
<dbReference type="EMBL" id="CAXAMM010016879">
    <property type="protein sequence ID" value="CAK9039978.1"/>
    <property type="molecule type" value="Genomic_DNA"/>
</dbReference>
<evidence type="ECO:0000313" key="1">
    <source>
        <dbReference type="EMBL" id="CAK9039978.1"/>
    </source>
</evidence>